<gene>
    <name evidence="6" type="ORF">ABFB10_19290</name>
</gene>
<keyword evidence="4" id="KW-0460">Magnesium</keyword>
<dbReference type="PRINTS" id="PR00413">
    <property type="entry name" value="HADHALOGNASE"/>
</dbReference>
<sequence length="220" mass="23757">MGKALLFDLDGTLLHSDPLHVQVFMEMFEERGRTIDEAFYYEKIHGTHNLETFPHLFPGEDAVALSDQKEARFRERLDDGHPPMPGAVALLDRAAASGWKVAVVTNAPRVNAEHMLSAIGLKARFEVLVIGDECARGKPAPDPYLEAMKQLDVAPGDCIAFEDSPSGMMAGAASGAYAVGIRSSADDATLRAAGAAATLEDYTDPALEDVLKRFTEEPAQ</sequence>
<comment type="similarity">
    <text evidence="2">Belongs to the HAD-like hydrolase superfamily. CbbY/CbbZ/Gph/YieH family.</text>
</comment>
<dbReference type="SFLD" id="SFLDG01135">
    <property type="entry name" value="C1.5.6:_HAD__Beta-PGM__Phospha"/>
    <property type="match status" value="1"/>
</dbReference>
<dbReference type="GO" id="GO:0046872">
    <property type="term" value="F:metal ion binding"/>
    <property type="evidence" value="ECO:0007669"/>
    <property type="project" value="UniProtKB-KW"/>
</dbReference>
<dbReference type="Pfam" id="PF00702">
    <property type="entry name" value="Hydrolase"/>
    <property type="match status" value="1"/>
</dbReference>
<accession>A0AAW9SV51</accession>
<comment type="cofactor">
    <cofactor evidence="1">
        <name>Mg(2+)</name>
        <dbReference type="ChEBI" id="CHEBI:18420"/>
    </cofactor>
</comment>
<dbReference type="EMBL" id="JBDNCH010000002">
    <property type="protein sequence ID" value="MEN9062808.1"/>
    <property type="molecule type" value="Genomic_DNA"/>
</dbReference>
<name>A0AAW9SV51_9RHOB</name>
<reference evidence="6 7" key="1">
    <citation type="submission" date="2024-05" db="EMBL/GenBank/DDBJ databases">
        <title>Genome sequence of Ponticoccus litoralis KCCM 90028.</title>
        <authorList>
            <person name="Kim J.M."/>
            <person name="Lee J.K."/>
            <person name="Choi B.J."/>
            <person name="Bayburt H."/>
            <person name="Baek J.H."/>
            <person name="Jeon C.O."/>
        </authorList>
    </citation>
    <scope>NUCLEOTIDE SEQUENCE [LARGE SCALE GENOMIC DNA]</scope>
    <source>
        <strain evidence="6 7">KCCM 90028</strain>
    </source>
</reference>
<keyword evidence="3" id="KW-0479">Metal-binding</keyword>
<protein>
    <submittedName>
        <fullName evidence="6">HAD family phosphatase</fullName>
    </submittedName>
</protein>
<dbReference type="GO" id="GO:0003824">
    <property type="term" value="F:catalytic activity"/>
    <property type="evidence" value="ECO:0007669"/>
    <property type="project" value="UniProtKB-ARBA"/>
</dbReference>
<dbReference type="AlphaFoldDB" id="A0AAW9SV51"/>
<dbReference type="InterPro" id="IPR051600">
    <property type="entry name" value="Beta-PGM-like"/>
</dbReference>
<dbReference type="Gene3D" id="1.10.150.240">
    <property type="entry name" value="Putative phosphatase, domain 2"/>
    <property type="match status" value="1"/>
</dbReference>
<dbReference type="NCBIfam" id="TIGR01509">
    <property type="entry name" value="HAD-SF-IA-v3"/>
    <property type="match status" value="1"/>
</dbReference>
<proteinExistence type="inferred from homology"/>
<dbReference type="RefSeq" id="WP_347167733.1">
    <property type="nucleotide sequence ID" value="NZ_JBDNCH010000002.1"/>
</dbReference>
<dbReference type="InterPro" id="IPR006439">
    <property type="entry name" value="HAD-SF_hydro_IA"/>
</dbReference>
<evidence type="ECO:0000313" key="7">
    <source>
        <dbReference type="Proteomes" id="UP001428774"/>
    </source>
</evidence>
<dbReference type="Proteomes" id="UP001428774">
    <property type="component" value="Unassembled WGS sequence"/>
</dbReference>
<evidence type="ECO:0000313" key="6">
    <source>
        <dbReference type="EMBL" id="MEN9062808.1"/>
    </source>
</evidence>
<dbReference type="CDD" id="cd07505">
    <property type="entry name" value="HAD_BPGM-like"/>
    <property type="match status" value="1"/>
</dbReference>
<evidence type="ECO:0000256" key="1">
    <source>
        <dbReference type="ARBA" id="ARBA00001946"/>
    </source>
</evidence>
<dbReference type="PANTHER" id="PTHR46193">
    <property type="entry name" value="6-PHOSPHOGLUCONATE PHOSPHATASE"/>
    <property type="match status" value="1"/>
</dbReference>
<evidence type="ECO:0000256" key="4">
    <source>
        <dbReference type="ARBA" id="ARBA00022842"/>
    </source>
</evidence>
<evidence type="ECO:0000256" key="2">
    <source>
        <dbReference type="ARBA" id="ARBA00006171"/>
    </source>
</evidence>
<dbReference type="SFLD" id="SFLDG01129">
    <property type="entry name" value="C1.5:_HAD__Beta-PGM__Phosphata"/>
    <property type="match status" value="1"/>
</dbReference>
<dbReference type="Gene3D" id="3.40.50.1000">
    <property type="entry name" value="HAD superfamily/HAD-like"/>
    <property type="match status" value="1"/>
</dbReference>
<dbReference type="SFLD" id="SFLDS00003">
    <property type="entry name" value="Haloacid_Dehalogenase"/>
    <property type="match status" value="1"/>
</dbReference>
<keyword evidence="7" id="KW-1185">Reference proteome</keyword>
<dbReference type="SUPFAM" id="SSF56784">
    <property type="entry name" value="HAD-like"/>
    <property type="match status" value="1"/>
</dbReference>
<evidence type="ECO:0000256" key="5">
    <source>
        <dbReference type="ARBA" id="ARBA00023277"/>
    </source>
</evidence>
<organism evidence="6 7">
    <name type="scientific">Ponticoccus litoralis</name>
    <dbReference type="NCBI Taxonomy" id="422297"/>
    <lineage>
        <taxon>Bacteria</taxon>
        <taxon>Pseudomonadati</taxon>
        <taxon>Pseudomonadota</taxon>
        <taxon>Alphaproteobacteria</taxon>
        <taxon>Rhodobacterales</taxon>
        <taxon>Roseobacteraceae</taxon>
        <taxon>Ponticoccus</taxon>
    </lineage>
</organism>
<dbReference type="PANTHER" id="PTHR46193:SF18">
    <property type="entry name" value="HEXITOL PHOSPHATASE B"/>
    <property type="match status" value="1"/>
</dbReference>
<dbReference type="InterPro" id="IPR023214">
    <property type="entry name" value="HAD_sf"/>
</dbReference>
<dbReference type="InterPro" id="IPR036412">
    <property type="entry name" value="HAD-like_sf"/>
</dbReference>
<comment type="caution">
    <text evidence="6">The sequence shown here is derived from an EMBL/GenBank/DDBJ whole genome shotgun (WGS) entry which is preliminary data.</text>
</comment>
<dbReference type="InterPro" id="IPR023198">
    <property type="entry name" value="PGP-like_dom2"/>
</dbReference>
<keyword evidence="5" id="KW-0119">Carbohydrate metabolism</keyword>
<evidence type="ECO:0000256" key="3">
    <source>
        <dbReference type="ARBA" id="ARBA00022723"/>
    </source>
</evidence>